<dbReference type="Gene3D" id="3.40.50.720">
    <property type="entry name" value="NAD(P)-binding Rossmann-like Domain"/>
    <property type="match status" value="1"/>
</dbReference>
<dbReference type="PANTHER" id="PTHR42751:SF3">
    <property type="entry name" value="SODIUM_GLUTAMATE SYMPORTER"/>
    <property type="match status" value="1"/>
</dbReference>
<name>I0IIR4_PHYMF</name>
<dbReference type="RefSeq" id="WP_014438360.1">
    <property type="nucleotide sequence ID" value="NC_017080.1"/>
</dbReference>
<dbReference type="STRING" id="1142394.PSMK_29930"/>
<keyword evidence="6 8" id="KW-0472">Membrane</keyword>
<keyword evidence="11" id="KW-1185">Reference proteome</keyword>
<evidence type="ECO:0000256" key="3">
    <source>
        <dbReference type="ARBA" id="ARBA00022448"/>
    </source>
</evidence>
<dbReference type="AlphaFoldDB" id="I0IIR4"/>
<feature type="transmembrane region" description="Helical" evidence="8">
    <location>
        <begin position="312"/>
        <end position="332"/>
    </location>
</feature>
<evidence type="ECO:0000256" key="6">
    <source>
        <dbReference type="ARBA" id="ARBA00023136"/>
    </source>
</evidence>
<feature type="transmembrane region" description="Helical" evidence="8">
    <location>
        <begin position="124"/>
        <end position="145"/>
    </location>
</feature>
<comment type="subcellular location">
    <subcellularLocation>
        <location evidence="1">Membrane</location>
        <topology evidence="1">Multi-pass membrane protein</topology>
    </subcellularLocation>
</comment>
<dbReference type="Gene3D" id="3.30.40.10">
    <property type="entry name" value="Zinc/RING finger domain, C3HC4 (zinc finger)"/>
    <property type="match status" value="1"/>
</dbReference>
<evidence type="ECO:0000259" key="9">
    <source>
        <dbReference type="PROSITE" id="PS50271"/>
    </source>
</evidence>
<feature type="transmembrane region" description="Helical" evidence="8">
    <location>
        <begin position="202"/>
        <end position="220"/>
    </location>
</feature>
<dbReference type="GO" id="GO:1902600">
    <property type="term" value="P:proton transmembrane transport"/>
    <property type="evidence" value="ECO:0007669"/>
    <property type="project" value="InterPro"/>
</dbReference>
<evidence type="ECO:0000256" key="8">
    <source>
        <dbReference type="SAM" id="Phobius"/>
    </source>
</evidence>
<feature type="transmembrane region" description="Helical" evidence="8">
    <location>
        <begin position="287"/>
        <end position="306"/>
    </location>
</feature>
<feature type="transmembrane region" description="Helical" evidence="8">
    <location>
        <begin position="383"/>
        <end position="403"/>
    </location>
</feature>
<dbReference type="GO" id="GO:0015297">
    <property type="term" value="F:antiporter activity"/>
    <property type="evidence" value="ECO:0007669"/>
    <property type="project" value="InterPro"/>
</dbReference>
<dbReference type="PANTHER" id="PTHR42751">
    <property type="entry name" value="SODIUM/HYDROGEN EXCHANGER FAMILY/TRKA DOMAIN PROTEIN"/>
    <property type="match status" value="1"/>
</dbReference>
<feature type="domain" description="UBP-type" evidence="9">
    <location>
        <begin position="579"/>
        <end position="675"/>
    </location>
</feature>
<dbReference type="EMBL" id="AP012338">
    <property type="protein sequence ID" value="BAM05152.1"/>
    <property type="molecule type" value="Genomic_DNA"/>
</dbReference>
<dbReference type="HOGENOM" id="CLU_005126_9_0_0"/>
<sequence length="675" mass="67673">MMLRATLAAGDALPRLPEMVALLLGCAAIAFACVKVGVAPILGFLLAGVLLGPFGLGVVEDDAMVAQLAEVGVVLLLFTIGIEFSLEKLAKISRLIFIAGAAQVIGTVAAVAAVLVVAGVGWRAAVFTGCLVSLSSTAIVLKLLAGERRTGSDEGQATLGVLIFQDLAVVAMVLVVPMLGAATSAGDSAAGGADGGAGGVPALLWALAKAGGIVAAVLLLARRIVPAVIERVARTCSAEVFLLTLVAVCFGLAWLTSLAGVSLALGAFLAGLLISESRFSHHAFGEVMPLQVLFSAVFFASVGMRLDPGFVWANPLAVVGCVLALVALKALVTAAGVRLAGGRWAVAGAAGLLTAQVGEFAFVLQATGAAAGLTPGGAAERGVNLFIAATVVSMLATPLLSAASRKLVGAAGSADRGPGSAETPAVRGSGGGGDRPRVVLAGYGERAESLLGLLRSSPLDVSVVTLDPGRASTLEAEAERELRPAGGGALVVHRGSNTRAEALLAAGAADAAAVIVADDTPEAAEAVRHAIEADPRLTPPRLFVPGGDDAAFRRELAAWVAGLHHVPAEPVDAGPGASAACTHAEMLRLPPLPGAARAGLVCPACVAAGEPWVHLRRCAACGAVGCCDASPNRHARAHARAAEHPIVEPVDAGEPGAGWVYCYEDDTQLLAERGG</sequence>
<dbReference type="GO" id="GO:0008270">
    <property type="term" value="F:zinc ion binding"/>
    <property type="evidence" value="ECO:0007669"/>
    <property type="project" value="InterPro"/>
</dbReference>
<gene>
    <name evidence="10" type="ordered locus">PSMK_29930</name>
</gene>
<dbReference type="Gene3D" id="1.20.1530.20">
    <property type="match status" value="1"/>
</dbReference>
<evidence type="ECO:0000256" key="7">
    <source>
        <dbReference type="SAM" id="MobiDB-lite"/>
    </source>
</evidence>
<dbReference type="SUPFAM" id="SSF57850">
    <property type="entry name" value="RING/U-box"/>
    <property type="match status" value="1"/>
</dbReference>
<dbReference type="Pfam" id="PF02148">
    <property type="entry name" value="zf-UBP"/>
    <property type="match status" value="1"/>
</dbReference>
<dbReference type="InterPro" id="IPR013083">
    <property type="entry name" value="Znf_RING/FYVE/PHD"/>
</dbReference>
<evidence type="ECO:0000256" key="4">
    <source>
        <dbReference type="ARBA" id="ARBA00022692"/>
    </source>
</evidence>
<dbReference type="GO" id="GO:0016020">
    <property type="term" value="C:membrane"/>
    <property type="evidence" value="ECO:0007669"/>
    <property type="project" value="UniProtKB-SubCell"/>
</dbReference>
<evidence type="ECO:0000256" key="1">
    <source>
        <dbReference type="ARBA" id="ARBA00004141"/>
    </source>
</evidence>
<keyword evidence="4 8" id="KW-0812">Transmembrane</keyword>
<dbReference type="OrthoDB" id="9793589at2"/>
<dbReference type="KEGG" id="phm:PSMK_29930"/>
<reference evidence="10 11" key="1">
    <citation type="submission" date="2012-02" db="EMBL/GenBank/DDBJ databases">
        <title>Complete genome sequence of Phycisphaera mikurensis NBRC 102666.</title>
        <authorList>
            <person name="Ankai A."/>
            <person name="Hosoyama A."/>
            <person name="Terui Y."/>
            <person name="Sekine M."/>
            <person name="Fukai R."/>
            <person name="Kato Y."/>
            <person name="Nakamura S."/>
            <person name="Yamada-Narita S."/>
            <person name="Kawakoshi A."/>
            <person name="Fukunaga Y."/>
            <person name="Yamazaki S."/>
            <person name="Fujita N."/>
        </authorList>
    </citation>
    <scope>NUCLEOTIDE SEQUENCE [LARGE SCALE GENOMIC DNA]</scope>
    <source>
        <strain evidence="11">NBRC 102666 / KCTC 22515 / FYK2301M01</strain>
    </source>
</reference>
<dbReference type="Proteomes" id="UP000007881">
    <property type="component" value="Chromosome"/>
</dbReference>
<dbReference type="eggNOG" id="COG0475">
    <property type="taxonomic scope" value="Bacteria"/>
</dbReference>
<keyword evidence="5 8" id="KW-1133">Transmembrane helix</keyword>
<keyword evidence="3" id="KW-0813">Transport</keyword>
<protein>
    <submittedName>
        <fullName evidence="10">Putative antiporter</fullName>
    </submittedName>
</protein>
<dbReference type="InterPro" id="IPR038770">
    <property type="entry name" value="Na+/solute_symporter_sf"/>
</dbReference>
<feature type="region of interest" description="Disordered" evidence="7">
    <location>
        <begin position="411"/>
        <end position="433"/>
    </location>
</feature>
<evidence type="ECO:0000256" key="5">
    <source>
        <dbReference type="ARBA" id="ARBA00022989"/>
    </source>
</evidence>
<accession>I0IIR4</accession>
<feature type="transmembrane region" description="Helical" evidence="8">
    <location>
        <begin position="232"/>
        <end position="253"/>
    </location>
</feature>
<dbReference type="InterPro" id="IPR006153">
    <property type="entry name" value="Cation/H_exchanger_TM"/>
</dbReference>
<dbReference type="PROSITE" id="PS50271">
    <property type="entry name" value="ZF_UBP"/>
    <property type="match status" value="1"/>
</dbReference>
<dbReference type="InterPro" id="IPR001607">
    <property type="entry name" value="Znf_UBP"/>
</dbReference>
<organism evidence="10 11">
    <name type="scientific">Phycisphaera mikurensis (strain NBRC 102666 / KCTC 22515 / FYK2301M01)</name>
    <dbReference type="NCBI Taxonomy" id="1142394"/>
    <lineage>
        <taxon>Bacteria</taxon>
        <taxon>Pseudomonadati</taxon>
        <taxon>Planctomycetota</taxon>
        <taxon>Phycisphaerae</taxon>
        <taxon>Phycisphaerales</taxon>
        <taxon>Phycisphaeraceae</taxon>
        <taxon>Phycisphaera</taxon>
    </lineage>
</organism>
<feature type="transmembrane region" description="Helical" evidence="8">
    <location>
        <begin position="96"/>
        <end position="118"/>
    </location>
</feature>
<evidence type="ECO:0000256" key="2">
    <source>
        <dbReference type="ARBA" id="ARBA00005551"/>
    </source>
</evidence>
<evidence type="ECO:0000313" key="11">
    <source>
        <dbReference type="Proteomes" id="UP000007881"/>
    </source>
</evidence>
<feature type="transmembrane region" description="Helical" evidence="8">
    <location>
        <begin position="21"/>
        <end position="51"/>
    </location>
</feature>
<dbReference type="Pfam" id="PF00999">
    <property type="entry name" value="Na_H_Exchanger"/>
    <property type="match status" value="1"/>
</dbReference>
<feature type="transmembrane region" description="Helical" evidence="8">
    <location>
        <begin position="63"/>
        <end position="84"/>
    </location>
</feature>
<feature type="transmembrane region" description="Helical" evidence="8">
    <location>
        <begin position="344"/>
        <end position="363"/>
    </location>
</feature>
<proteinExistence type="inferred from homology"/>
<comment type="similarity">
    <text evidence="2">Belongs to the monovalent cation:proton antiporter 2 (CPA2) transporter (TC 2.A.37) family.</text>
</comment>
<dbReference type="PROSITE" id="PS51257">
    <property type="entry name" value="PROKAR_LIPOPROTEIN"/>
    <property type="match status" value="1"/>
</dbReference>
<dbReference type="SUPFAM" id="SSF51735">
    <property type="entry name" value="NAD(P)-binding Rossmann-fold domains"/>
    <property type="match status" value="1"/>
</dbReference>
<dbReference type="InterPro" id="IPR036291">
    <property type="entry name" value="NAD(P)-bd_dom_sf"/>
</dbReference>
<evidence type="ECO:0000313" key="10">
    <source>
        <dbReference type="EMBL" id="BAM05152.1"/>
    </source>
</evidence>
<feature type="transmembrane region" description="Helical" evidence="8">
    <location>
        <begin position="157"/>
        <end position="182"/>
    </location>
</feature>